<dbReference type="RefSeq" id="WP_054559477.1">
    <property type="nucleotide sequence ID" value="NZ_LDJX01000005.1"/>
</dbReference>
<protein>
    <submittedName>
        <fullName evidence="1">Putative lipoprotein</fullName>
    </submittedName>
</protein>
<keyword evidence="2" id="KW-1185">Reference proteome</keyword>
<sequence>MKRILLLFWLMGLACTDQKKPKIVHGTDGSKTMDVAIKDTTSIRMMDFPIHIDSTNYLLHPVGDFVLKDGRNKVLFSSRWYEQANYNVARTDGTYIAGNLSNILFQTLDSNGIAPLTKKDMNIQYLTFLRDIYKQLNKSYLLYEINDRDTNQDGSIDNNDVSALYLSKLDGSNFTKLTAEGHELLDWKLVSTANRLYYKTIEDTDRDGDFDKKDRFHYYFINFYDPQLKSFPYQPL</sequence>
<comment type="caution">
    <text evidence="1">The sequence shown here is derived from an EMBL/GenBank/DDBJ whole genome shotgun (WGS) entry which is preliminary data.</text>
</comment>
<reference evidence="1 2" key="1">
    <citation type="submission" date="2015-09" db="EMBL/GenBank/DDBJ databases">
        <title>Genome sequence of the marine flavobacterium Croceitalea dokdonensis DOKDO 023 that contains proton- and sodium-pumping rhodopsins.</title>
        <authorList>
            <person name="Kwon S.-K."/>
            <person name="Lee H.K."/>
            <person name="Kwak M.-J."/>
            <person name="Kim J.F."/>
        </authorList>
    </citation>
    <scope>NUCLEOTIDE SEQUENCE [LARGE SCALE GENOMIC DNA]</scope>
    <source>
        <strain evidence="1 2">DOKDO 023</strain>
    </source>
</reference>
<dbReference type="InterPro" id="IPR018247">
    <property type="entry name" value="EF_Hand_1_Ca_BS"/>
</dbReference>
<dbReference type="OrthoDB" id="997423at2"/>
<proteinExistence type="predicted"/>
<dbReference type="STRING" id="1300341.I595_2398"/>
<dbReference type="AlphaFoldDB" id="A0A0P7AXR9"/>
<keyword evidence="1" id="KW-0449">Lipoprotein</keyword>
<organism evidence="1 2">
    <name type="scientific">Croceitalea dokdonensis DOKDO 023</name>
    <dbReference type="NCBI Taxonomy" id="1300341"/>
    <lineage>
        <taxon>Bacteria</taxon>
        <taxon>Pseudomonadati</taxon>
        <taxon>Bacteroidota</taxon>
        <taxon>Flavobacteriia</taxon>
        <taxon>Flavobacteriales</taxon>
        <taxon>Flavobacteriaceae</taxon>
        <taxon>Croceitalea</taxon>
    </lineage>
</organism>
<evidence type="ECO:0000313" key="1">
    <source>
        <dbReference type="EMBL" id="KPM31134.1"/>
    </source>
</evidence>
<dbReference type="PROSITE" id="PS51257">
    <property type="entry name" value="PROKAR_LIPOPROTEIN"/>
    <property type="match status" value="1"/>
</dbReference>
<gene>
    <name evidence="1" type="ORF">I595_2398</name>
</gene>
<name>A0A0P7AXR9_9FLAO</name>
<dbReference type="EMBL" id="LDJX01000005">
    <property type="protein sequence ID" value="KPM31134.1"/>
    <property type="molecule type" value="Genomic_DNA"/>
</dbReference>
<evidence type="ECO:0000313" key="2">
    <source>
        <dbReference type="Proteomes" id="UP000050280"/>
    </source>
</evidence>
<dbReference type="PROSITE" id="PS00018">
    <property type="entry name" value="EF_HAND_1"/>
    <property type="match status" value="1"/>
</dbReference>
<accession>A0A0P7AXR9</accession>
<dbReference type="Proteomes" id="UP000050280">
    <property type="component" value="Unassembled WGS sequence"/>
</dbReference>